<organism evidence="9 10">
    <name type="scientific">Agrocybe pediades</name>
    <dbReference type="NCBI Taxonomy" id="84607"/>
    <lineage>
        <taxon>Eukaryota</taxon>
        <taxon>Fungi</taxon>
        <taxon>Dikarya</taxon>
        <taxon>Basidiomycota</taxon>
        <taxon>Agaricomycotina</taxon>
        <taxon>Agaricomycetes</taxon>
        <taxon>Agaricomycetidae</taxon>
        <taxon>Agaricales</taxon>
        <taxon>Agaricineae</taxon>
        <taxon>Strophariaceae</taxon>
        <taxon>Agrocybe</taxon>
    </lineage>
</organism>
<sequence>MRSSFLQLSALAAVATAYHWPSPKFDALEALLYERSPEPAGPFLEAPSLVGLLNKCQPSSTGVSVAAQWIRFAYHDMATHNVDDGTGGLDASLYFERDRDENVGDGMTATVFELIDFPDKYVSKSDVEAVGVVLSVAECGGPTIPFRMGRIDATGPGPQGVPKPEQDIATHIESFRKQGFTQSEMISLVACGHTFGGVRSPDFPEIVPPPADGSELISNFDTTPKFDNLVVTQYLDSTTQNPLAVNSNKTVISDFRVFSSDKNVTMKRLAQPNVFAKTCQDLLERMINTVPKGVKLSEVIKPLPVKVGGVQLSVTQNAMRLKAMLRLATANPKRKITMFWQSRDGKSCTRTACSATFVGTNDTTTVLTRRAGMNPQKYWFDTPVNATLSASKFWFEVDEQNGKKPIVLDNEGTGYELQDRVLFDTRRTKSDFSEEIFSFVTTVVVAIRDDITPSRVYATAMWRKGDVKHQTFDLHLAEDIAPTAGYVFYKGDAVGSSDFSIDIFSVVNGKTFVEDNRRTEFLEFS</sequence>
<feature type="chain" id="PRO_5034577784" description="Peroxidase" evidence="7">
    <location>
        <begin position="18"/>
        <end position="525"/>
    </location>
</feature>
<evidence type="ECO:0000256" key="7">
    <source>
        <dbReference type="RuleBase" id="RU363051"/>
    </source>
</evidence>
<dbReference type="GO" id="GO:0042744">
    <property type="term" value="P:hydrogen peroxide catabolic process"/>
    <property type="evidence" value="ECO:0007669"/>
    <property type="project" value="TreeGrafter"/>
</dbReference>
<dbReference type="GO" id="GO:0034599">
    <property type="term" value="P:cellular response to oxidative stress"/>
    <property type="evidence" value="ECO:0007669"/>
    <property type="project" value="InterPro"/>
</dbReference>
<accession>A0A8H4VQ94</accession>
<keyword evidence="10" id="KW-1185">Reference proteome</keyword>
<keyword evidence="1 7" id="KW-0575">Peroxidase</keyword>
<protein>
    <recommendedName>
        <fullName evidence="7">Peroxidase</fullName>
        <ecNumber evidence="7">1.11.1.-</ecNumber>
    </recommendedName>
</protein>
<keyword evidence="2" id="KW-0349">Heme</keyword>
<feature type="signal peptide" evidence="7">
    <location>
        <begin position="1"/>
        <end position="17"/>
    </location>
</feature>
<dbReference type="Gene3D" id="1.10.520.10">
    <property type="match status" value="1"/>
</dbReference>
<gene>
    <name evidence="9" type="ORF">D9613_008672</name>
</gene>
<proteinExistence type="inferred from homology"/>
<comment type="caution">
    <text evidence="9">The sequence shown here is derived from an EMBL/GenBank/DDBJ whole genome shotgun (WGS) entry which is preliminary data.</text>
</comment>
<evidence type="ECO:0000256" key="4">
    <source>
        <dbReference type="ARBA" id="ARBA00023002"/>
    </source>
</evidence>
<feature type="domain" description="Plant heme peroxidase family profile" evidence="8">
    <location>
        <begin position="64"/>
        <end position="322"/>
    </location>
</feature>
<evidence type="ECO:0000259" key="8">
    <source>
        <dbReference type="PROSITE" id="PS50873"/>
    </source>
</evidence>
<dbReference type="PROSITE" id="PS50873">
    <property type="entry name" value="PEROXIDASE_4"/>
    <property type="match status" value="1"/>
</dbReference>
<dbReference type="GO" id="GO:0004601">
    <property type="term" value="F:peroxidase activity"/>
    <property type="evidence" value="ECO:0007669"/>
    <property type="project" value="UniProtKB-KW"/>
</dbReference>
<keyword evidence="4 7" id="KW-0560">Oxidoreductase</keyword>
<comment type="similarity">
    <text evidence="6">Belongs to the peroxidase family.</text>
</comment>
<keyword evidence="5" id="KW-0408">Iron</keyword>
<dbReference type="AlphaFoldDB" id="A0A8H4VQ94"/>
<evidence type="ECO:0000313" key="9">
    <source>
        <dbReference type="EMBL" id="KAF4616395.1"/>
    </source>
</evidence>
<dbReference type="InterPro" id="IPR010255">
    <property type="entry name" value="Haem_peroxidase_sf"/>
</dbReference>
<dbReference type="EC" id="1.11.1.-" evidence="7"/>
<keyword evidence="3" id="KW-0479">Metal-binding</keyword>
<dbReference type="PANTHER" id="PTHR31356">
    <property type="entry name" value="THYLAKOID LUMENAL 29 KDA PROTEIN, CHLOROPLASTIC-RELATED"/>
    <property type="match status" value="1"/>
</dbReference>
<dbReference type="PANTHER" id="PTHR31356:SF53">
    <property type="entry name" value="HEME PEROXIDASE"/>
    <property type="match status" value="1"/>
</dbReference>
<dbReference type="EMBL" id="JAACJL010000031">
    <property type="protein sequence ID" value="KAF4616395.1"/>
    <property type="molecule type" value="Genomic_DNA"/>
</dbReference>
<reference evidence="9 10" key="1">
    <citation type="submission" date="2019-12" db="EMBL/GenBank/DDBJ databases">
        <authorList>
            <person name="Floudas D."/>
            <person name="Bentzer J."/>
            <person name="Ahren D."/>
            <person name="Johansson T."/>
            <person name="Persson P."/>
            <person name="Tunlid A."/>
        </authorList>
    </citation>
    <scope>NUCLEOTIDE SEQUENCE [LARGE SCALE GENOMIC DNA]</scope>
    <source>
        <strain evidence="9 10">CBS 102.39</strain>
    </source>
</reference>
<dbReference type="Gene3D" id="1.10.420.10">
    <property type="entry name" value="Peroxidase, domain 2"/>
    <property type="match status" value="1"/>
</dbReference>
<dbReference type="GO" id="GO:0000302">
    <property type="term" value="P:response to reactive oxygen species"/>
    <property type="evidence" value="ECO:0007669"/>
    <property type="project" value="TreeGrafter"/>
</dbReference>
<dbReference type="GO" id="GO:0046872">
    <property type="term" value="F:metal ion binding"/>
    <property type="evidence" value="ECO:0007669"/>
    <property type="project" value="UniProtKB-UniRule"/>
</dbReference>
<dbReference type="GO" id="GO:0020037">
    <property type="term" value="F:heme binding"/>
    <property type="evidence" value="ECO:0007669"/>
    <property type="project" value="UniProtKB-UniRule"/>
</dbReference>
<name>A0A8H4VQ94_9AGAR</name>
<evidence type="ECO:0000313" key="10">
    <source>
        <dbReference type="Proteomes" id="UP000521872"/>
    </source>
</evidence>
<evidence type="ECO:0000256" key="2">
    <source>
        <dbReference type="ARBA" id="ARBA00022617"/>
    </source>
</evidence>
<dbReference type="PRINTS" id="PR00458">
    <property type="entry name" value="PEROXIDASE"/>
</dbReference>
<evidence type="ECO:0000256" key="1">
    <source>
        <dbReference type="ARBA" id="ARBA00022559"/>
    </source>
</evidence>
<dbReference type="Pfam" id="PF00141">
    <property type="entry name" value="peroxidase"/>
    <property type="match status" value="1"/>
</dbReference>
<evidence type="ECO:0000256" key="3">
    <source>
        <dbReference type="ARBA" id="ARBA00022723"/>
    </source>
</evidence>
<keyword evidence="7" id="KW-0732">Signal</keyword>
<evidence type="ECO:0000256" key="5">
    <source>
        <dbReference type="ARBA" id="ARBA00023004"/>
    </source>
</evidence>
<dbReference type="Proteomes" id="UP000521872">
    <property type="component" value="Unassembled WGS sequence"/>
</dbReference>
<evidence type="ECO:0000256" key="6">
    <source>
        <dbReference type="RuleBase" id="RU004241"/>
    </source>
</evidence>
<dbReference type="InterPro" id="IPR044831">
    <property type="entry name" value="Ccp1-like"/>
</dbReference>
<dbReference type="SUPFAM" id="SSF48113">
    <property type="entry name" value="Heme-dependent peroxidases"/>
    <property type="match status" value="1"/>
</dbReference>
<dbReference type="InterPro" id="IPR002016">
    <property type="entry name" value="Haem_peroxidase"/>
</dbReference>